<evidence type="ECO:0000259" key="3">
    <source>
        <dbReference type="Pfam" id="PF17746"/>
    </source>
</evidence>
<feature type="domain" description="SfsA N-terminal OB" evidence="3">
    <location>
        <begin position="104"/>
        <end position="156"/>
    </location>
</feature>
<evidence type="ECO:0008006" key="6">
    <source>
        <dbReference type="Google" id="ProtNLM"/>
    </source>
</evidence>
<dbReference type="Gene3D" id="2.40.50.580">
    <property type="match status" value="1"/>
</dbReference>
<dbReference type="EMBL" id="JADXDR010000025">
    <property type="protein sequence ID" value="KAI7844715.1"/>
    <property type="molecule type" value="Genomic_DNA"/>
</dbReference>
<dbReference type="Pfam" id="PF03749">
    <property type="entry name" value="SfsA"/>
    <property type="match status" value="1"/>
</dbReference>
<dbReference type="GO" id="GO:0003677">
    <property type="term" value="F:DNA binding"/>
    <property type="evidence" value="ECO:0007669"/>
    <property type="project" value="InterPro"/>
</dbReference>
<proteinExistence type="predicted"/>
<dbReference type="InterPro" id="IPR041465">
    <property type="entry name" value="SfsA_N"/>
</dbReference>
<dbReference type="AlphaFoldDB" id="A0AAD5H8L2"/>
<dbReference type="InterPro" id="IPR005224">
    <property type="entry name" value="SfsA"/>
</dbReference>
<dbReference type="CDD" id="cd22359">
    <property type="entry name" value="SfsA-like_bacterial"/>
    <property type="match status" value="1"/>
</dbReference>
<gene>
    <name evidence="4" type="ORF">COHA_001803</name>
</gene>
<protein>
    <recommendedName>
        <fullName evidence="6">Sugar fermentation stimulation protein C-terminal domain-containing protein</fullName>
    </recommendedName>
</protein>
<evidence type="ECO:0000313" key="5">
    <source>
        <dbReference type="Proteomes" id="UP001205105"/>
    </source>
</evidence>
<keyword evidence="5" id="KW-1185">Reference proteome</keyword>
<evidence type="ECO:0000313" key="4">
    <source>
        <dbReference type="EMBL" id="KAI7844715.1"/>
    </source>
</evidence>
<accession>A0AAD5H8L2</accession>
<dbReference type="PANTHER" id="PTHR30545">
    <property type="entry name" value="SUGAR FERMENTATION STIMULATION PROTEIN A"/>
    <property type="match status" value="1"/>
</dbReference>
<feature type="domain" description="Sugar fermentation stimulation protein C-terminal" evidence="2">
    <location>
        <begin position="281"/>
        <end position="379"/>
    </location>
</feature>
<name>A0AAD5H8L2_9CHLO</name>
<comment type="caution">
    <text evidence="4">The sequence shown here is derived from an EMBL/GenBank/DDBJ whole genome shotgun (WGS) entry which is preliminary data.</text>
</comment>
<dbReference type="PANTHER" id="PTHR30545:SF2">
    <property type="entry name" value="SUGAR FERMENTATION STIMULATION PROTEIN A"/>
    <property type="match status" value="1"/>
</dbReference>
<dbReference type="Proteomes" id="UP001205105">
    <property type="component" value="Unassembled WGS sequence"/>
</dbReference>
<dbReference type="Gene3D" id="3.40.1350.60">
    <property type="match status" value="1"/>
</dbReference>
<dbReference type="Pfam" id="PF17746">
    <property type="entry name" value="SfsA_N"/>
    <property type="match status" value="1"/>
</dbReference>
<feature type="region of interest" description="Disordered" evidence="1">
    <location>
        <begin position="1"/>
        <end position="21"/>
    </location>
</feature>
<evidence type="ECO:0000259" key="2">
    <source>
        <dbReference type="Pfam" id="PF03749"/>
    </source>
</evidence>
<dbReference type="InterPro" id="IPR040452">
    <property type="entry name" value="SfsA_C"/>
</dbReference>
<organism evidence="4 5">
    <name type="scientific">Chlorella ohadii</name>
    <dbReference type="NCBI Taxonomy" id="2649997"/>
    <lineage>
        <taxon>Eukaryota</taxon>
        <taxon>Viridiplantae</taxon>
        <taxon>Chlorophyta</taxon>
        <taxon>core chlorophytes</taxon>
        <taxon>Trebouxiophyceae</taxon>
        <taxon>Chlorellales</taxon>
        <taxon>Chlorellaceae</taxon>
        <taxon>Chlorella clade</taxon>
        <taxon>Chlorella</taxon>
    </lineage>
</organism>
<evidence type="ECO:0000256" key="1">
    <source>
        <dbReference type="SAM" id="MobiDB-lite"/>
    </source>
</evidence>
<sequence>MRGPAAAGAAPSGTRRSAAGADIQQPAALPPAELIVLQYERLLPCQLLRRYKRFLGDVQLGGTEAAAPAMAAQAQAAAAATAATAAAAAAIEAAAVQAGAGAVGCTVVHVPNTGSMAGLLGALPAAALLSASADPKRKYAHTHEFIQLQGGTWVGVHSAKANAMVRALLQAQALPGLPPYSRIQQEVKFGADGKSRVDFVLHREPQGEPSSAAQTSSSSGGAMAAAVGVAAAAAAVGASNGAPAAKRRRGSKAAAAAAAAATAVQAGEAATAAAGAGAMNTKCCYLEVKASTLAEDREDGGGRIAMFPDAVSERAQRHVRELTALAKAGASAALVFAVLRDDCNAWAPCHERDPAYGRLVREAAAAGVRLLPVVCALDEGASAVRFRGTLPVDLDYKWAG</sequence>
<reference evidence="4" key="1">
    <citation type="submission" date="2020-11" db="EMBL/GenBank/DDBJ databases">
        <title>Chlorella ohadii genome sequencing and assembly.</title>
        <authorList>
            <person name="Murik O."/>
            <person name="Treves H."/>
            <person name="Kedem I."/>
            <person name="Shotland Y."/>
            <person name="Kaplan A."/>
        </authorList>
    </citation>
    <scope>NUCLEOTIDE SEQUENCE</scope>
    <source>
        <strain evidence="4">1</strain>
    </source>
</reference>